<keyword evidence="3" id="KW-0145">Chemotaxis</keyword>
<evidence type="ECO:0000256" key="2">
    <source>
        <dbReference type="ARBA" id="ARBA00010868"/>
    </source>
</evidence>
<evidence type="ECO:0000256" key="6">
    <source>
        <dbReference type="ARBA" id="ARBA00022729"/>
    </source>
</evidence>
<feature type="non-terminal residue" evidence="9">
    <location>
        <position position="88"/>
    </location>
</feature>
<feature type="domain" description="Chemokine interleukin-8-like" evidence="8">
    <location>
        <begin position="26"/>
        <end position="84"/>
    </location>
</feature>
<dbReference type="FunFam" id="2.40.50.40:FF:000002">
    <property type="entry name" value="C-C motif chemokine"/>
    <property type="match status" value="1"/>
</dbReference>
<evidence type="ECO:0000256" key="3">
    <source>
        <dbReference type="ARBA" id="ARBA00022500"/>
    </source>
</evidence>
<comment type="caution">
    <text evidence="9">The sequence shown here is derived from an EMBL/GenBank/DDBJ whole genome shotgun (WGS) entry which is preliminary data.</text>
</comment>
<name>A0A7K4K0V1_9AVES</name>
<evidence type="ECO:0000313" key="10">
    <source>
        <dbReference type="Proteomes" id="UP000545332"/>
    </source>
</evidence>
<comment type="similarity">
    <text evidence="2">Belongs to the intercrine beta (chemokine CC) family.</text>
</comment>
<evidence type="ECO:0000256" key="4">
    <source>
        <dbReference type="ARBA" id="ARBA00022514"/>
    </source>
</evidence>
<dbReference type="GO" id="GO:0006955">
    <property type="term" value="P:immune response"/>
    <property type="evidence" value="ECO:0007669"/>
    <property type="project" value="InterPro"/>
</dbReference>
<evidence type="ECO:0000259" key="8">
    <source>
        <dbReference type="SMART" id="SM00199"/>
    </source>
</evidence>
<dbReference type="PANTHER" id="PTHR12015:SF111">
    <property type="entry name" value="C-C MOTIF CHEMOKINE 17"/>
    <property type="match status" value="1"/>
</dbReference>
<sequence>LPVQAVQSCSQHPPFLSSPSAALYTPTECCLHHAKKPVRLTNLQSFYETSTECPLSAIVFVTLTGQKICADPEKSWVKRATNVLGRKK</sequence>
<keyword evidence="4" id="KW-0202">Cytokine</keyword>
<dbReference type="InterPro" id="IPR036048">
    <property type="entry name" value="Interleukin_8-like_sf"/>
</dbReference>
<dbReference type="Gene3D" id="2.40.50.40">
    <property type="match status" value="1"/>
</dbReference>
<dbReference type="PANTHER" id="PTHR12015">
    <property type="entry name" value="SMALL INDUCIBLE CYTOKINE A"/>
    <property type="match status" value="1"/>
</dbReference>
<keyword evidence="6" id="KW-0732">Signal</keyword>
<keyword evidence="10" id="KW-1185">Reference proteome</keyword>
<evidence type="ECO:0000256" key="5">
    <source>
        <dbReference type="ARBA" id="ARBA00022525"/>
    </source>
</evidence>
<organism evidence="9 10">
    <name type="scientific">Crypturellus soui</name>
    <dbReference type="NCBI Taxonomy" id="458187"/>
    <lineage>
        <taxon>Eukaryota</taxon>
        <taxon>Metazoa</taxon>
        <taxon>Chordata</taxon>
        <taxon>Craniata</taxon>
        <taxon>Vertebrata</taxon>
        <taxon>Euteleostomi</taxon>
        <taxon>Archelosauria</taxon>
        <taxon>Archosauria</taxon>
        <taxon>Dinosauria</taxon>
        <taxon>Saurischia</taxon>
        <taxon>Theropoda</taxon>
        <taxon>Coelurosauria</taxon>
        <taxon>Aves</taxon>
        <taxon>Palaeognathae</taxon>
        <taxon>Tinamiformes</taxon>
        <taxon>Tinamidae</taxon>
        <taxon>Crypturellus</taxon>
    </lineage>
</organism>
<proteinExistence type="inferred from homology"/>
<dbReference type="Proteomes" id="UP000545332">
    <property type="component" value="Unassembled WGS sequence"/>
</dbReference>
<dbReference type="GO" id="GO:0005615">
    <property type="term" value="C:extracellular space"/>
    <property type="evidence" value="ECO:0007669"/>
    <property type="project" value="UniProtKB-KW"/>
</dbReference>
<dbReference type="SMART" id="SM00199">
    <property type="entry name" value="SCY"/>
    <property type="match status" value="1"/>
</dbReference>
<dbReference type="AlphaFoldDB" id="A0A7K4K0V1"/>
<dbReference type="GO" id="GO:0006954">
    <property type="term" value="P:inflammatory response"/>
    <property type="evidence" value="ECO:0007669"/>
    <property type="project" value="UniProtKB-KW"/>
</dbReference>
<keyword evidence="5" id="KW-0964">Secreted</keyword>
<protein>
    <submittedName>
        <fullName evidence="9">CCL13 protein</fullName>
    </submittedName>
</protein>
<dbReference type="InterPro" id="IPR039809">
    <property type="entry name" value="Chemokine_b/g/d"/>
</dbReference>
<gene>
    <name evidence="9" type="primary">Ccl13_0</name>
    <name evidence="9" type="ORF">CRYSOU_R15053</name>
</gene>
<reference evidence="9 10" key="1">
    <citation type="submission" date="2019-09" db="EMBL/GenBank/DDBJ databases">
        <title>Bird 10,000 Genomes (B10K) Project - Family phase.</title>
        <authorList>
            <person name="Zhang G."/>
        </authorList>
    </citation>
    <scope>NUCLEOTIDE SEQUENCE [LARGE SCALE GENOMIC DNA]</scope>
    <source>
        <strain evidence="9">B10K-MSB-42743</strain>
        <tissue evidence="9">Heart</tissue>
    </source>
</reference>
<comment type="subcellular location">
    <subcellularLocation>
        <location evidence="1">Secreted</location>
    </subcellularLocation>
</comment>
<dbReference type="SUPFAM" id="SSF54117">
    <property type="entry name" value="Interleukin 8-like chemokines"/>
    <property type="match status" value="1"/>
</dbReference>
<dbReference type="Pfam" id="PF00048">
    <property type="entry name" value="IL8"/>
    <property type="match status" value="1"/>
</dbReference>
<dbReference type="GO" id="GO:0008009">
    <property type="term" value="F:chemokine activity"/>
    <property type="evidence" value="ECO:0007669"/>
    <property type="project" value="InterPro"/>
</dbReference>
<feature type="non-terminal residue" evidence="9">
    <location>
        <position position="1"/>
    </location>
</feature>
<evidence type="ECO:0000256" key="1">
    <source>
        <dbReference type="ARBA" id="ARBA00004613"/>
    </source>
</evidence>
<dbReference type="CDD" id="cd00272">
    <property type="entry name" value="Chemokine_CC"/>
    <property type="match status" value="1"/>
</dbReference>
<evidence type="ECO:0000313" key="9">
    <source>
        <dbReference type="EMBL" id="NWI09854.1"/>
    </source>
</evidence>
<keyword evidence="7" id="KW-0395">Inflammatory response</keyword>
<dbReference type="OrthoDB" id="9892424at2759"/>
<dbReference type="InterPro" id="IPR001811">
    <property type="entry name" value="Chemokine_IL8-like_dom"/>
</dbReference>
<evidence type="ECO:0000256" key="7">
    <source>
        <dbReference type="ARBA" id="ARBA00023198"/>
    </source>
</evidence>
<dbReference type="EMBL" id="VWPX01003293">
    <property type="protein sequence ID" value="NWI09854.1"/>
    <property type="molecule type" value="Genomic_DNA"/>
</dbReference>
<accession>A0A7K4K0V1</accession>